<keyword evidence="2" id="KW-1185">Reference proteome</keyword>
<protein>
    <submittedName>
        <fullName evidence="1">Uncharacterized protein</fullName>
    </submittedName>
</protein>
<accession>A0ABP9VG49</accession>
<dbReference type="RefSeq" id="WP_353543016.1">
    <property type="nucleotide sequence ID" value="NZ_BAABRN010000036.1"/>
</dbReference>
<organism evidence="1 2">
    <name type="scientific">Deinococcus xinjiangensis</name>
    <dbReference type="NCBI Taxonomy" id="457454"/>
    <lineage>
        <taxon>Bacteria</taxon>
        <taxon>Thermotogati</taxon>
        <taxon>Deinococcota</taxon>
        <taxon>Deinococci</taxon>
        <taxon>Deinococcales</taxon>
        <taxon>Deinococcaceae</taxon>
        <taxon>Deinococcus</taxon>
    </lineage>
</organism>
<evidence type="ECO:0000313" key="1">
    <source>
        <dbReference type="EMBL" id="GAA5503043.1"/>
    </source>
</evidence>
<dbReference type="Proteomes" id="UP001458946">
    <property type="component" value="Unassembled WGS sequence"/>
</dbReference>
<reference evidence="1 2" key="1">
    <citation type="submission" date="2024-02" db="EMBL/GenBank/DDBJ databases">
        <title>Deinococcus xinjiangensis NBRC 107630.</title>
        <authorList>
            <person name="Ichikawa N."/>
            <person name="Katano-Makiyama Y."/>
            <person name="Hidaka K."/>
        </authorList>
    </citation>
    <scope>NUCLEOTIDE SEQUENCE [LARGE SCALE GENOMIC DNA]</scope>
    <source>
        <strain evidence="1 2">NBRC 107630</strain>
    </source>
</reference>
<proteinExistence type="predicted"/>
<evidence type="ECO:0000313" key="2">
    <source>
        <dbReference type="Proteomes" id="UP001458946"/>
    </source>
</evidence>
<sequence length="79" mass="9348">MSTQQKSSFICAEINFGRGALWLTTYTDCELAYFVVDHIQDFMADVYSVWWPQIGKQRLDFEIDCVEDRPKLMFTLRLD</sequence>
<dbReference type="EMBL" id="BAABRN010000036">
    <property type="protein sequence ID" value="GAA5503043.1"/>
    <property type="molecule type" value="Genomic_DNA"/>
</dbReference>
<comment type="caution">
    <text evidence="1">The sequence shown here is derived from an EMBL/GenBank/DDBJ whole genome shotgun (WGS) entry which is preliminary data.</text>
</comment>
<name>A0ABP9VG49_9DEIO</name>
<gene>
    <name evidence="1" type="ORF">Dxin01_02792</name>
</gene>